<dbReference type="KEGG" id="slf:JEQ17_42980"/>
<evidence type="ECO:0000313" key="2">
    <source>
        <dbReference type="Proteomes" id="UP000595636"/>
    </source>
</evidence>
<protein>
    <submittedName>
        <fullName evidence="1">Uncharacterized protein</fullName>
    </submittedName>
</protein>
<keyword evidence="2" id="KW-1185">Reference proteome</keyword>
<organism evidence="1 2">
    <name type="scientific">Streptomyces liliifuscus</name>
    <dbReference type="NCBI Taxonomy" id="2797636"/>
    <lineage>
        <taxon>Bacteria</taxon>
        <taxon>Bacillati</taxon>
        <taxon>Actinomycetota</taxon>
        <taxon>Actinomycetes</taxon>
        <taxon>Kitasatosporales</taxon>
        <taxon>Streptomycetaceae</taxon>
        <taxon>Streptomyces</taxon>
    </lineage>
</organism>
<dbReference type="Proteomes" id="UP000595636">
    <property type="component" value="Chromosome"/>
</dbReference>
<dbReference type="RefSeq" id="WP_200400325.1">
    <property type="nucleotide sequence ID" value="NZ_CP066831.1"/>
</dbReference>
<sequence>MTRPHIPRIPESDRAVRHPDFGRLVRDESTDTVICHVYGRAFRSLGRMCACTG</sequence>
<dbReference type="EMBL" id="CP066831">
    <property type="protein sequence ID" value="QQM45517.1"/>
    <property type="molecule type" value="Genomic_DNA"/>
</dbReference>
<evidence type="ECO:0000313" key="1">
    <source>
        <dbReference type="EMBL" id="QQM45517.1"/>
    </source>
</evidence>
<proteinExistence type="predicted"/>
<accession>A0A7T7L312</accession>
<name>A0A7T7L312_9ACTN</name>
<dbReference type="AlphaFoldDB" id="A0A7T7L312"/>
<gene>
    <name evidence="1" type="ORF">JEQ17_42980</name>
</gene>
<reference evidence="1 2" key="1">
    <citation type="submission" date="2020-12" db="EMBL/GenBank/DDBJ databases">
        <title>A novel species.</title>
        <authorList>
            <person name="Li K."/>
        </authorList>
    </citation>
    <scope>NUCLEOTIDE SEQUENCE [LARGE SCALE GENOMIC DNA]</scope>
    <source>
        <strain evidence="1 2">ZYC-3</strain>
    </source>
</reference>